<name>A0A2T2WUW8_9FIRM</name>
<reference evidence="2 3" key="1">
    <citation type="journal article" date="2014" name="BMC Genomics">
        <title>Comparison of environmental and isolate Sulfobacillus genomes reveals diverse carbon, sulfur, nitrogen, and hydrogen metabolisms.</title>
        <authorList>
            <person name="Justice N.B."/>
            <person name="Norman A."/>
            <person name="Brown C.T."/>
            <person name="Singh A."/>
            <person name="Thomas B.C."/>
            <person name="Banfield J.F."/>
        </authorList>
    </citation>
    <scope>NUCLEOTIDE SEQUENCE [LARGE SCALE GENOMIC DNA]</scope>
    <source>
        <strain evidence="2">AMDSBA4</strain>
    </source>
</reference>
<feature type="non-terminal residue" evidence="2">
    <location>
        <position position="1"/>
    </location>
</feature>
<evidence type="ECO:0000256" key="1">
    <source>
        <dbReference type="SAM" id="Phobius"/>
    </source>
</evidence>
<dbReference type="AlphaFoldDB" id="A0A2T2WUW8"/>
<dbReference type="Proteomes" id="UP000242972">
    <property type="component" value="Unassembled WGS sequence"/>
</dbReference>
<gene>
    <name evidence="2" type="ORF">C7B46_20345</name>
</gene>
<dbReference type="Pfam" id="PF16955">
    <property type="entry name" value="OFeT_1"/>
    <property type="match status" value="1"/>
</dbReference>
<feature type="transmembrane region" description="Helical" evidence="1">
    <location>
        <begin position="92"/>
        <end position="111"/>
    </location>
</feature>
<feature type="transmembrane region" description="Helical" evidence="1">
    <location>
        <begin position="117"/>
        <end position="138"/>
    </location>
</feature>
<feature type="transmembrane region" description="Helical" evidence="1">
    <location>
        <begin position="34"/>
        <end position="52"/>
    </location>
</feature>
<feature type="transmembrane region" description="Helical" evidence="1">
    <location>
        <begin position="150"/>
        <end position="168"/>
    </location>
</feature>
<dbReference type="InterPro" id="IPR031594">
    <property type="entry name" value="OFeT_1"/>
</dbReference>
<keyword evidence="1" id="KW-0472">Membrane</keyword>
<comment type="caution">
    <text evidence="2">The sequence shown here is derived from an EMBL/GenBank/DDBJ whole genome shotgun (WGS) entry which is preliminary data.</text>
</comment>
<protein>
    <recommendedName>
        <fullName evidence="4">GDT1 family protein</fullName>
    </recommendedName>
</protein>
<keyword evidence="1" id="KW-1133">Transmembrane helix</keyword>
<evidence type="ECO:0000313" key="3">
    <source>
        <dbReference type="Proteomes" id="UP000242972"/>
    </source>
</evidence>
<evidence type="ECO:0008006" key="4">
    <source>
        <dbReference type="Google" id="ProtNLM"/>
    </source>
</evidence>
<evidence type="ECO:0000313" key="2">
    <source>
        <dbReference type="EMBL" id="PSR26047.1"/>
    </source>
</evidence>
<proteinExistence type="predicted"/>
<dbReference type="EMBL" id="PXYW01000136">
    <property type="protein sequence ID" value="PSR26047.1"/>
    <property type="molecule type" value="Genomic_DNA"/>
</dbReference>
<keyword evidence="1" id="KW-0812">Transmembrane</keyword>
<feature type="transmembrane region" description="Helical" evidence="1">
    <location>
        <begin position="180"/>
        <end position="200"/>
    </location>
</feature>
<sequence>GFRPALRGTLWAVVALALLVLILGEGVLRVVPIDVLRGIVGALLLLFGLKWLRKAILRFSGKKSLHDESQAYAKEVQRLSQSHGGAFEAQATAFNGVFLEGLEVVVIVLTMGSGANAYPSAILGAAVGLVVVGSLGIALRAPLAKVPENVMKFVVGIMLTSFGTFWAGESMGVHWPMAEGAILLLIVGYLLLSAILVSMLKKKVATA</sequence>
<organism evidence="2 3">
    <name type="scientific">Sulfobacillus benefaciens</name>
    <dbReference type="NCBI Taxonomy" id="453960"/>
    <lineage>
        <taxon>Bacteria</taxon>
        <taxon>Bacillati</taxon>
        <taxon>Bacillota</taxon>
        <taxon>Clostridia</taxon>
        <taxon>Eubacteriales</taxon>
        <taxon>Clostridiales Family XVII. Incertae Sedis</taxon>
        <taxon>Sulfobacillus</taxon>
    </lineage>
</organism>
<accession>A0A2T2WUW8</accession>